<organism evidence="3 4">
    <name type="scientific">Clostridium hominis</name>
    <dbReference type="NCBI Taxonomy" id="2763036"/>
    <lineage>
        <taxon>Bacteria</taxon>
        <taxon>Bacillati</taxon>
        <taxon>Bacillota</taxon>
        <taxon>Clostridia</taxon>
        <taxon>Eubacteriales</taxon>
        <taxon>Clostridiaceae</taxon>
        <taxon>Clostridium</taxon>
    </lineage>
</organism>
<dbReference type="Gene3D" id="2.40.260.10">
    <property type="entry name" value="Sortase"/>
    <property type="match status" value="1"/>
</dbReference>
<protein>
    <submittedName>
        <fullName evidence="3">Class D sortase</fullName>
    </submittedName>
</protein>
<keyword evidence="2" id="KW-0812">Transmembrane</keyword>
<feature type="transmembrane region" description="Helical" evidence="2">
    <location>
        <begin position="12"/>
        <end position="30"/>
    </location>
</feature>
<comment type="caution">
    <text evidence="3">The sequence shown here is derived from an EMBL/GenBank/DDBJ whole genome shotgun (WGS) entry which is preliminary data.</text>
</comment>
<evidence type="ECO:0000313" key="4">
    <source>
        <dbReference type="Proteomes" id="UP000596929"/>
    </source>
</evidence>
<keyword evidence="2" id="KW-1133">Transmembrane helix</keyword>
<proteinExistence type="predicted"/>
<sequence>MGGGEVDKFRRIIGLLLIVVGITIIATVVYKKVETIGKQKAIIEMFESGISEGTSTGNKETVNLDEINGYTPIAIIEIPSIKLSQALVEGISDDVLKYFLGHFTDSAAPGEKGNFAVAGHRVSDYTDAFINLYKVKAGDEVIVKTQDKKYTYVVEDNFIVEPEDVQVLDNTKEATMTLVTCTVGAKQRVIVKGKLISEESLSS</sequence>
<evidence type="ECO:0000313" key="3">
    <source>
        <dbReference type="EMBL" id="MBC5630996.1"/>
    </source>
</evidence>
<dbReference type="InterPro" id="IPR042000">
    <property type="entry name" value="Sortase_D_2"/>
</dbReference>
<reference evidence="3 4" key="1">
    <citation type="submission" date="2020-08" db="EMBL/GenBank/DDBJ databases">
        <title>Genome public.</title>
        <authorList>
            <person name="Liu C."/>
            <person name="Sun Q."/>
        </authorList>
    </citation>
    <scope>NUCLEOTIDE SEQUENCE [LARGE SCALE GENOMIC DNA]</scope>
    <source>
        <strain evidence="3 4">NSJ-6</strain>
    </source>
</reference>
<evidence type="ECO:0000256" key="1">
    <source>
        <dbReference type="ARBA" id="ARBA00022801"/>
    </source>
</evidence>
<dbReference type="EMBL" id="JACOOO010000047">
    <property type="protein sequence ID" value="MBC5630996.1"/>
    <property type="molecule type" value="Genomic_DNA"/>
</dbReference>
<dbReference type="CDD" id="cd06166">
    <property type="entry name" value="Sortase_D_2"/>
    <property type="match status" value="1"/>
</dbReference>
<dbReference type="SUPFAM" id="SSF63817">
    <property type="entry name" value="Sortase"/>
    <property type="match status" value="1"/>
</dbReference>
<dbReference type="Pfam" id="PF04203">
    <property type="entry name" value="Sortase"/>
    <property type="match status" value="1"/>
</dbReference>
<keyword evidence="4" id="KW-1185">Reference proteome</keyword>
<accession>A0ABR7DHY2</accession>
<keyword evidence="1" id="KW-0378">Hydrolase</keyword>
<name>A0ABR7DHY2_9CLOT</name>
<keyword evidence="2" id="KW-0472">Membrane</keyword>
<dbReference type="InterPro" id="IPR023365">
    <property type="entry name" value="Sortase_dom-sf"/>
</dbReference>
<dbReference type="Proteomes" id="UP000596929">
    <property type="component" value="Unassembled WGS sequence"/>
</dbReference>
<gene>
    <name evidence="3" type="ORF">H8S20_19405</name>
</gene>
<dbReference type="NCBIfam" id="TIGR01076">
    <property type="entry name" value="sortase_fam"/>
    <property type="match status" value="1"/>
</dbReference>
<dbReference type="InterPro" id="IPR005754">
    <property type="entry name" value="Sortase"/>
</dbReference>
<evidence type="ECO:0000256" key="2">
    <source>
        <dbReference type="SAM" id="Phobius"/>
    </source>
</evidence>